<organism evidence="2 3">
    <name type="scientific">Tigheibacillus halophilus</name>
    <dbReference type="NCBI Taxonomy" id="361280"/>
    <lineage>
        <taxon>Bacteria</taxon>
        <taxon>Bacillati</taxon>
        <taxon>Bacillota</taxon>
        <taxon>Bacilli</taxon>
        <taxon>Bacillales</taxon>
        <taxon>Bacillaceae</taxon>
        <taxon>Tigheibacillus</taxon>
    </lineage>
</organism>
<gene>
    <name evidence="2" type="ORF">RWE15_03110</name>
</gene>
<dbReference type="SUPFAM" id="SSF55729">
    <property type="entry name" value="Acyl-CoA N-acyltransferases (Nat)"/>
    <property type="match status" value="1"/>
</dbReference>
<feature type="domain" description="N-acetyltransferase" evidence="1">
    <location>
        <begin position="1"/>
        <end position="153"/>
    </location>
</feature>
<dbReference type="RefSeq" id="WP_390357569.1">
    <property type="nucleotide sequence ID" value="NZ_JBHUIZ010000015.1"/>
</dbReference>
<name>A0ABU5C3D8_9BACI</name>
<evidence type="ECO:0000259" key="1">
    <source>
        <dbReference type="PROSITE" id="PS51186"/>
    </source>
</evidence>
<protein>
    <submittedName>
        <fullName evidence="2">GNAT family N-acetyltransferase</fullName>
    </submittedName>
</protein>
<accession>A0ABU5C3D8</accession>
<dbReference type="Pfam" id="PF00583">
    <property type="entry name" value="Acetyltransf_1"/>
    <property type="match status" value="1"/>
</dbReference>
<dbReference type="Gene3D" id="3.40.630.30">
    <property type="match status" value="1"/>
</dbReference>
<dbReference type="EMBL" id="JAWDIP010000003">
    <property type="protein sequence ID" value="MDY0393610.1"/>
    <property type="molecule type" value="Genomic_DNA"/>
</dbReference>
<dbReference type="InterPro" id="IPR000182">
    <property type="entry name" value="GNAT_dom"/>
</dbReference>
<dbReference type="Proteomes" id="UP001281447">
    <property type="component" value="Unassembled WGS sequence"/>
</dbReference>
<evidence type="ECO:0000313" key="2">
    <source>
        <dbReference type="EMBL" id="MDY0393610.1"/>
    </source>
</evidence>
<evidence type="ECO:0000313" key="3">
    <source>
        <dbReference type="Proteomes" id="UP001281447"/>
    </source>
</evidence>
<dbReference type="PROSITE" id="PS51186">
    <property type="entry name" value="GNAT"/>
    <property type="match status" value="1"/>
</dbReference>
<keyword evidence="3" id="KW-1185">Reference proteome</keyword>
<sequence length="158" mass="18108">MRLFEIGDEKNWARVETSVDEFKNEKAALEHFQQEFGSYINDMVNRCIFIEKEEGEVLGTATAWYGDLNGDGKTAGRIHWVGISPQYQGKKLSKPLLSAAMNILSDYHTEAYLTSQTTSYQAVNMYLNFGFEPYINEKSDHEAWTLLEGVLNRRIVVQ</sequence>
<proteinExistence type="predicted"/>
<comment type="caution">
    <text evidence="2">The sequence shown here is derived from an EMBL/GenBank/DDBJ whole genome shotgun (WGS) entry which is preliminary data.</text>
</comment>
<dbReference type="InterPro" id="IPR016181">
    <property type="entry name" value="Acyl_CoA_acyltransferase"/>
</dbReference>
<dbReference type="CDD" id="cd04301">
    <property type="entry name" value="NAT_SF"/>
    <property type="match status" value="1"/>
</dbReference>
<reference evidence="2 3" key="1">
    <citation type="submission" date="2023-10" db="EMBL/GenBank/DDBJ databases">
        <title>Virgibacillus halophilus 5B73C genome.</title>
        <authorList>
            <person name="Miliotis G."/>
            <person name="Sengupta P."/>
            <person name="Hameed A."/>
            <person name="Chuvochina M."/>
            <person name="Mcdonagh F."/>
            <person name="Simpson A.C."/>
            <person name="Singh N.K."/>
            <person name="Rekha P.D."/>
            <person name="Raman K."/>
            <person name="Hugenholtz P."/>
            <person name="Venkateswaran K."/>
        </authorList>
    </citation>
    <scope>NUCLEOTIDE SEQUENCE [LARGE SCALE GENOMIC DNA]</scope>
    <source>
        <strain evidence="2 3">5B73C</strain>
    </source>
</reference>